<dbReference type="InParanoid" id="A0A0V0R5L2"/>
<evidence type="ECO:0000313" key="2">
    <source>
        <dbReference type="Proteomes" id="UP000054937"/>
    </source>
</evidence>
<dbReference type="Proteomes" id="UP000054937">
    <property type="component" value="Unassembled WGS sequence"/>
</dbReference>
<name>A0A0V0R5L2_PSEPJ</name>
<proteinExistence type="predicted"/>
<dbReference type="AlphaFoldDB" id="A0A0V0R5L2"/>
<organism evidence="1 2">
    <name type="scientific">Pseudocohnilembus persalinus</name>
    <name type="common">Ciliate</name>
    <dbReference type="NCBI Taxonomy" id="266149"/>
    <lineage>
        <taxon>Eukaryota</taxon>
        <taxon>Sar</taxon>
        <taxon>Alveolata</taxon>
        <taxon>Ciliophora</taxon>
        <taxon>Intramacronucleata</taxon>
        <taxon>Oligohymenophorea</taxon>
        <taxon>Scuticociliatia</taxon>
        <taxon>Philasterida</taxon>
        <taxon>Pseudocohnilembidae</taxon>
        <taxon>Pseudocohnilembus</taxon>
    </lineage>
</organism>
<reference evidence="1 2" key="1">
    <citation type="journal article" date="2015" name="Sci. Rep.">
        <title>Genome of the facultative scuticociliatosis pathogen Pseudocohnilembus persalinus provides insight into its virulence through horizontal gene transfer.</title>
        <authorList>
            <person name="Xiong J."/>
            <person name="Wang G."/>
            <person name="Cheng J."/>
            <person name="Tian M."/>
            <person name="Pan X."/>
            <person name="Warren A."/>
            <person name="Jiang C."/>
            <person name="Yuan D."/>
            <person name="Miao W."/>
        </authorList>
    </citation>
    <scope>NUCLEOTIDE SEQUENCE [LARGE SCALE GENOMIC DNA]</scope>
    <source>
        <strain evidence="1">36N120E</strain>
    </source>
</reference>
<evidence type="ECO:0000313" key="1">
    <source>
        <dbReference type="EMBL" id="KRX09480.1"/>
    </source>
</evidence>
<comment type="caution">
    <text evidence="1">The sequence shown here is derived from an EMBL/GenBank/DDBJ whole genome shotgun (WGS) entry which is preliminary data.</text>
</comment>
<protein>
    <submittedName>
        <fullName evidence="1">Uncharacterized protein</fullName>
    </submittedName>
</protein>
<sequence>MIILDQYCSYSQVDISLCSLKATVNIIREKKQEDLLGKGNEEDEQDEKQKPLLNLLRSLDQTKKIPSIQDLNHIDLENSSNNLTKLVQYIFQEIIKERPESEELIQALKEFIFEQSQRYDRLVSFQKGYDRGLSFGEKTKNEISVQIKQQEEQINQLLDFIVKNNINSLILAKYLKINQFIESENGISQIEQNQFDPTNFAK</sequence>
<keyword evidence="2" id="KW-1185">Reference proteome</keyword>
<accession>A0A0V0R5L2</accession>
<gene>
    <name evidence="1" type="ORF">PPERSA_00759</name>
</gene>
<dbReference type="EMBL" id="LDAU01000049">
    <property type="protein sequence ID" value="KRX09480.1"/>
    <property type="molecule type" value="Genomic_DNA"/>
</dbReference>